<organism evidence="1 2">
    <name type="scientific">Choiromyces venosus 120613-1</name>
    <dbReference type="NCBI Taxonomy" id="1336337"/>
    <lineage>
        <taxon>Eukaryota</taxon>
        <taxon>Fungi</taxon>
        <taxon>Dikarya</taxon>
        <taxon>Ascomycota</taxon>
        <taxon>Pezizomycotina</taxon>
        <taxon>Pezizomycetes</taxon>
        <taxon>Pezizales</taxon>
        <taxon>Tuberaceae</taxon>
        <taxon>Choiromyces</taxon>
    </lineage>
</organism>
<dbReference type="Proteomes" id="UP000276215">
    <property type="component" value="Unassembled WGS sequence"/>
</dbReference>
<gene>
    <name evidence="1" type="ORF">L873DRAFT_1788087</name>
</gene>
<dbReference type="EMBL" id="ML120371">
    <property type="protein sequence ID" value="RPB01736.1"/>
    <property type="molecule type" value="Genomic_DNA"/>
</dbReference>
<name>A0A3N4JTR9_9PEZI</name>
<dbReference type="AlphaFoldDB" id="A0A3N4JTR9"/>
<accession>A0A3N4JTR9</accession>
<keyword evidence="2" id="KW-1185">Reference proteome</keyword>
<reference evidence="1 2" key="1">
    <citation type="journal article" date="2018" name="Nat. Ecol. Evol.">
        <title>Pezizomycetes genomes reveal the molecular basis of ectomycorrhizal truffle lifestyle.</title>
        <authorList>
            <person name="Murat C."/>
            <person name="Payen T."/>
            <person name="Noel B."/>
            <person name="Kuo A."/>
            <person name="Morin E."/>
            <person name="Chen J."/>
            <person name="Kohler A."/>
            <person name="Krizsan K."/>
            <person name="Balestrini R."/>
            <person name="Da Silva C."/>
            <person name="Montanini B."/>
            <person name="Hainaut M."/>
            <person name="Levati E."/>
            <person name="Barry K.W."/>
            <person name="Belfiori B."/>
            <person name="Cichocki N."/>
            <person name="Clum A."/>
            <person name="Dockter R.B."/>
            <person name="Fauchery L."/>
            <person name="Guy J."/>
            <person name="Iotti M."/>
            <person name="Le Tacon F."/>
            <person name="Lindquist E.A."/>
            <person name="Lipzen A."/>
            <person name="Malagnac F."/>
            <person name="Mello A."/>
            <person name="Molinier V."/>
            <person name="Miyauchi S."/>
            <person name="Poulain J."/>
            <person name="Riccioni C."/>
            <person name="Rubini A."/>
            <person name="Sitrit Y."/>
            <person name="Splivallo R."/>
            <person name="Traeger S."/>
            <person name="Wang M."/>
            <person name="Zifcakova L."/>
            <person name="Wipf D."/>
            <person name="Zambonelli A."/>
            <person name="Paolocci F."/>
            <person name="Nowrousian M."/>
            <person name="Ottonello S."/>
            <person name="Baldrian P."/>
            <person name="Spatafora J.W."/>
            <person name="Henrissat B."/>
            <person name="Nagy L.G."/>
            <person name="Aury J.M."/>
            <person name="Wincker P."/>
            <person name="Grigoriev I.V."/>
            <person name="Bonfante P."/>
            <person name="Martin F.M."/>
        </authorList>
    </citation>
    <scope>NUCLEOTIDE SEQUENCE [LARGE SCALE GENOMIC DNA]</scope>
    <source>
        <strain evidence="1 2">120613-1</strain>
    </source>
</reference>
<sequence length="158" mass="17760">MKNQYCMVRVHERQGDLWASTTTVFKFTIHAEPSGLLRLQAALTGTASSIRSVDYSTNSTADFQPSSSAPFLTLDRFSQLRKESLHLPNPLKIRFKNLVLLVLLTTFHPPSQHITPITTKHDTLQARIDYHPLTPISTSLSVQVSNPLQTAGYTYLHK</sequence>
<evidence type="ECO:0000313" key="2">
    <source>
        <dbReference type="Proteomes" id="UP000276215"/>
    </source>
</evidence>
<proteinExistence type="predicted"/>
<protein>
    <submittedName>
        <fullName evidence="1">Uncharacterized protein</fullName>
    </submittedName>
</protein>
<evidence type="ECO:0000313" key="1">
    <source>
        <dbReference type="EMBL" id="RPB01736.1"/>
    </source>
</evidence>